<dbReference type="InterPro" id="IPR032808">
    <property type="entry name" value="DoxX"/>
</dbReference>
<feature type="transmembrane region" description="Helical" evidence="5">
    <location>
        <begin position="82"/>
        <end position="105"/>
    </location>
</feature>
<comment type="subcellular location">
    <subcellularLocation>
        <location evidence="1">Membrane</location>
        <topology evidence="1">Multi-pass membrane protein</topology>
    </subcellularLocation>
</comment>
<sequence>MLTSRAPGRQRKGEAMFTAYVTVTVLTVLANAVIAAADFARARFVLANMAEVGVQRAWLPWLGVLKAAGAAGLLLGLMGVPVIGVAAATGLVLFFAGAVAVHLRARVLHNIAVPGAYLGLAIASLVLAVAR</sequence>
<reference evidence="6" key="1">
    <citation type="journal article" date="2014" name="Int. J. Syst. Evol. Microbiol.">
        <title>Complete genome sequence of Corynebacterium casei LMG S-19264T (=DSM 44701T), isolated from a smear-ripened cheese.</title>
        <authorList>
            <consortium name="US DOE Joint Genome Institute (JGI-PGF)"/>
            <person name="Walter F."/>
            <person name="Albersmeier A."/>
            <person name="Kalinowski J."/>
            <person name="Ruckert C."/>
        </authorList>
    </citation>
    <scope>NUCLEOTIDE SEQUENCE</scope>
    <source>
        <strain evidence="6">JCM 4815</strain>
    </source>
</reference>
<dbReference type="Pfam" id="PF13564">
    <property type="entry name" value="DoxX_2"/>
    <property type="match status" value="1"/>
</dbReference>
<gene>
    <name evidence="6" type="ORF">GCM10010365_61440</name>
</gene>
<protein>
    <submittedName>
        <fullName evidence="6">Membrane protein</fullName>
    </submittedName>
</protein>
<evidence type="ECO:0000256" key="3">
    <source>
        <dbReference type="ARBA" id="ARBA00022989"/>
    </source>
</evidence>
<organism evidence="6 7">
    <name type="scientific">Streptomyces poonensis</name>
    <dbReference type="NCBI Taxonomy" id="68255"/>
    <lineage>
        <taxon>Bacteria</taxon>
        <taxon>Bacillati</taxon>
        <taxon>Actinomycetota</taxon>
        <taxon>Actinomycetes</taxon>
        <taxon>Kitasatosporales</taxon>
        <taxon>Streptomycetaceae</taxon>
        <taxon>Streptomyces</taxon>
    </lineage>
</organism>
<keyword evidence="4 5" id="KW-0472">Membrane</keyword>
<dbReference type="EMBL" id="BMVW01000016">
    <property type="protein sequence ID" value="GGZ32364.1"/>
    <property type="molecule type" value="Genomic_DNA"/>
</dbReference>
<name>A0A918USP0_9ACTN</name>
<accession>A0A918USP0</accession>
<feature type="transmembrane region" description="Helical" evidence="5">
    <location>
        <begin position="57"/>
        <end position="75"/>
    </location>
</feature>
<proteinExistence type="predicted"/>
<dbReference type="Proteomes" id="UP000622166">
    <property type="component" value="Unassembled WGS sequence"/>
</dbReference>
<keyword evidence="3 5" id="KW-1133">Transmembrane helix</keyword>
<evidence type="ECO:0000256" key="1">
    <source>
        <dbReference type="ARBA" id="ARBA00004141"/>
    </source>
</evidence>
<feature type="transmembrane region" description="Helical" evidence="5">
    <location>
        <begin position="15"/>
        <end position="37"/>
    </location>
</feature>
<evidence type="ECO:0000313" key="6">
    <source>
        <dbReference type="EMBL" id="GGZ32364.1"/>
    </source>
</evidence>
<dbReference type="GO" id="GO:0016020">
    <property type="term" value="C:membrane"/>
    <property type="evidence" value="ECO:0007669"/>
    <property type="project" value="UniProtKB-SubCell"/>
</dbReference>
<comment type="caution">
    <text evidence="6">The sequence shown here is derived from an EMBL/GenBank/DDBJ whole genome shotgun (WGS) entry which is preliminary data.</text>
</comment>
<evidence type="ECO:0000313" key="7">
    <source>
        <dbReference type="Proteomes" id="UP000622166"/>
    </source>
</evidence>
<feature type="transmembrane region" description="Helical" evidence="5">
    <location>
        <begin position="111"/>
        <end position="130"/>
    </location>
</feature>
<evidence type="ECO:0000256" key="5">
    <source>
        <dbReference type="SAM" id="Phobius"/>
    </source>
</evidence>
<evidence type="ECO:0000256" key="4">
    <source>
        <dbReference type="ARBA" id="ARBA00023136"/>
    </source>
</evidence>
<keyword evidence="2 5" id="KW-0812">Transmembrane</keyword>
<evidence type="ECO:0000256" key="2">
    <source>
        <dbReference type="ARBA" id="ARBA00022692"/>
    </source>
</evidence>
<reference evidence="6" key="2">
    <citation type="submission" date="2020-09" db="EMBL/GenBank/DDBJ databases">
        <authorList>
            <person name="Sun Q."/>
            <person name="Ohkuma M."/>
        </authorList>
    </citation>
    <scope>NUCLEOTIDE SEQUENCE</scope>
    <source>
        <strain evidence="6">JCM 4815</strain>
    </source>
</reference>
<keyword evidence="7" id="KW-1185">Reference proteome</keyword>
<dbReference type="AlphaFoldDB" id="A0A918USP0"/>